<keyword evidence="1" id="KW-0175">Coiled coil</keyword>
<dbReference type="SUPFAM" id="SSF161270">
    <property type="entry name" value="PspA lactotransferrin-binding region"/>
    <property type="match status" value="1"/>
</dbReference>
<gene>
    <name evidence="2" type="ORF">OMAR00294_LOCUS38</name>
</gene>
<sequence length="701" mass="77401">MKVIASLVSVAAASEAQANPIRRVVSMLQDMQAKIEEEGKRQAKAMDKYRCYCKTNDEELSKSIADGKAYVELLESKIQAATNGKAQAEADLKQAKDDRAEANKAIEDAEANREKEAKEFAEESGEMKSNIEAMGKAIPAIENGMSGSFLQTVGRLVANSPNLAAEEREQVQEFIQSKTSAETGYAPASGQIVGILKQMKETMEADLAELTKQENEAIASFNGLQAAKNKEIQASTESIEENSAKIGELGVSIVTMQGNKKDTADTIGADEGFLEELGKNCKDMEKDFEQIVATRSEELAAIADTIKVLNDDDALELFKKTVPSPSLLQVQETNKALKSKALSMIASARGSVASPQLDLISLALRSKKVSFDKVIKMVDNMVEALKKEQSDDDTKNDYCKEELHKADQAKKELQHKLMTLSNEMQDHNDNLDRLRNQVAELEQGIKDLDKAVADATEQRKEEHDEYVQEAAENRGALQILEFARNRLNKFYNPKEYKEPPKRELTEEERMYSAYGGDIGTTPAPGGIANTGAMAFVEVSAHASDEDKPAPPPKVGGFKKNEASKGVLGMIDMIVQDLKTEVQEAEFEEKNAQEDYEKLMADSAAKRAADSKSISAREGAIAEREQDLQEAKDTSSAKMKELQENQEYTAEVHQTCDFLLENYSKRKEARAQEMDGLKKAKEILSGADFSLVQTANFLRRRQ</sequence>
<evidence type="ECO:0000313" key="2">
    <source>
        <dbReference type="EMBL" id="CAE0839735.1"/>
    </source>
</evidence>
<reference evidence="2" key="1">
    <citation type="submission" date="2021-01" db="EMBL/GenBank/DDBJ databases">
        <authorList>
            <person name="Corre E."/>
            <person name="Pelletier E."/>
            <person name="Niang G."/>
            <person name="Scheremetjew M."/>
            <person name="Finn R."/>
            <person name="Kale V."/>
            <person name="Holt S."/>
            <person name="Cochrane G."/>
            <person name="Meng A."/>
            <person name="Brown T."/>
            <person name="Cohen L."/>
        </authorList>
    </citation>
    <scope>NUCLEOTIDE SEQUENCE</scope>
    <source>
        <strain evidence="2">LB1974</strain>
    </source>
</reference>
<dbReference type="EMBL" id="HBJB01000044">
    <property type="protein sequence ID" value="CAE0839735.1"/>
    <property type="molecule type" value="Transcribed_RNA"/>
</dbReference>
<feature type="coiled-coil region" evidence="1">
    <location>
        <begin position="403"/>
        <end position="473"/>
    </location>
</feature>
<feature type="coiled-coil region" evidence="1">
    <location>
        <begin position="193"/>
        <end position="220"/>
    </location>
</feature>
<protein>
    <submittedName>
        <fullName evidence="2">Uncharacterized protein</fullName>
    </submittedName>
</protein>
<proteinExistence type="predicted"/>
<accession>A0A7S4GKK9</accession>
<feature type="coiled-coil region" evidence="1">
    <location>
        <begin position="574"/>
        <end position="679"/>
    </location>
</feature>
<dbReference type="AlphaFoldDB" id="A0A7S4GKK9"/>
<feature type="coiled-coil region" evidence="1">
    <location>
        <begin position="28"/>
        <end position="126"/>
    </location>
</feature>
<evidence type="ECO:0000256" key="1">
    <source>
        <dbReference type="SAM" id="Coils"/>
    </source>
</evidence>
<organism evidence="2">
    <name type="scientific">Oxyrrhis marina</name>
    <name type="common">Dinoflagellate</name>
    <dbReference type="NCBI Taxonomy" id="2969"/>
    <lineage>
        <taxon>Eukaryota</taxon>
        <taxon>Sar</taxon>
        <taxon>Alveolata</taxon>
        <taxon>Dinophyceae</taxon>
        <taxon>Oxyrrhinales</taxon>
        <taxon>Oxyrrhinaceae</taxon>
        <taxon>Oxyrrhis</taxon>
    </lineage>
</organism>
<name>A0A7S4GKK9_OXYMA</name>